<dbReference type="EMBL" id="MU005764">
    <property type="protein sequence ID" value="KAF2714466.1"/>
    <property type="molecule type" value="Genomic_DNA"/>
</dbReference>
<dbReference type="AlphaFoldDB" id="A0A6G1KNJ3"/>
<organism evidence="1 2">
    <name type="scientific">Pleomassaria siparia CBS 279.74</name>
    <dbReference type="NCBI Taxonomy" id="1314801"/>
    <lineage>
        <taxon>Eukaryota</taxon>
        <taxon>Fungi</taxon>
        <taxon>Dikarya</taxon>
        <taxon>Ascomycota</taxon>
        <taxon>Pezizomycotina</taxon>
        <taxon>Dothideomycetes</taxon>
        <taxon>Pleosporomycetidae</taxon>
        <taxon>Pleosporales</taxon>
        <taxon>Pleomassariaceae</taxon>
        <taxon>Pleomassaria</taxon>
    </lineage>
</organism>
<keyword evidence="2" id="KW-1185">Reference proteome</keyword>
<sequence length="79" mass="8521">MVCPPRQAALLPKLLPLPFPVAPQMPSQPSRPVRRVLSPRVLAAESLRAAPPLTMAAHPSVCCQVARVAFFSPHPHTVL</sequence>
<evidence type="ECO:0000313" key="2">
    <source>
        <dbReference type="Proteomes" id="UP000799428"/>
    </source>
</evidence>
<proteinExistence type="predicted"/>
<gene>
    <name evidence="1" type="ORF">K504DRAFT_456695</name>
</gene>
<accession>A0A6G1KNJ3</accession>
<name>A0A6G1KNJ3_9PLEO</name>
<evidence type="ECO:0000313" key="1">
    <source>
        <dbReference type="EMBL" id="KAF2714466.1"/>
    </source>
</evidence>
<reference evidence="1" key="1">
    <citation type="journal article" date="2020" name="Stud. Mycol.">
        <title>101 Dothideomycetes genomes: a test case for predicting lifestyles and emergence of pathogens.</title>
        <authorList>
            <person name="Haridas S."/>
            <person name="Albert R."/>
            <person name="Binder M."/>
            <person name="Bloem J."/>
            <person name="Labutti K."/>
            <person name="Salamov A."/>
            <person name="Andreopoulos B."/>
            <person name="Baker S."/>
            <person name="Barry K."/>
            <person name="Bills G."/>
            <person name="Bluhm B."/>
            <person name="Cannon C."/>
            <person name="Castanera R."/>
            <person name="Culley D."/>
            <person name="Daum C."/>
            <person name="Ezra D."/>
            <person name="Gonzalez J."/>
            <person name="Henrissat B."/>
            <person name="Kuo A."/>
            <person name="Liang C."/>
            <person name="Lipzen A."/>
            <person name="Lutzoni F."/>
            <person name="Magnuson J."/>
            <person name="Mondo S."/>
            <person name="Nolan M."/>
            <person name="Ohm R."/>
            <person name="Pangilinan J."/>
            <person name="Park H.-J."/>
            <person name="Ramirez L."/>
            <person name="Alfaro M."/>
            <person name="Sun H."/>
            <person name="Tritt A."/>
            <person name="Yoshinaga Y."/>
            <person name="Zwiers L.-H."/>
            <person name="Turgeon B."/>
            <person name="Goodwin S."/>
            <person name="Spatafora J."/>
            <person name="Crous P."/>
            <person name="Grigoriev I."/>
        </authorList>
    </citation>
    <scope>NUCLEOTIDE SEQUENCE</scope>
    <source>
        <strain evidence="1">CBS 279.74</strain>
    </source>
</reference>
<protein>
    <submittedName>
        <fullName evidence="1">Uncharacterized protein</fullName>
    </submittedName>
</protein>
<dbReference type="Proteomes" id="UP000799428">
    <property type="component" value="Unassembled WGS sequence"/>
</dbReference>